<evidence type="ECO:0000256" key="2">
    <source>
        <dbReference type="ARBA" id="ARBA00022490"/>
    </source>
</evidence>
<dbReference type="Proteomes" id="UP000237684">
    <property type="component" value="Unassembled WGS sequence"/>
</dbReference>
<dbReference type="FunCoup" id="A0A2S8SQ26">
    <property type="interactions" value="77"/>
</dbReference>
<dbReference type="PANTHER" id="PTHR11766:SF1">
    <property type="entry name" value="TYROSINE--TRNA LIGASE"/>
    <property type="match status" value="1"/>
</dbReference>
<comment type="caution">
    <text evidence="12">The sequence shown here is derived from an EMBL/GenBank/DDBJ whole genome shotgun (WGS) entry which is preliminary data.</text>
</comment>
<dbReference type="GO" id="GO:0005524">
    <property type="term" value="F:ATP binding"/>
    <property type="evidence" value="ECO:0007669"/>
    <property type="project" value="UniProtKB-UniRule"/>
</dbReference>
<dbReference type="NCBIfam" id="TIGR00234">
    <property type="entry name" value="tyrS"/>
    <property type="match status" value="1"/>
</dbReference>
<gene>
    <name evidence="10" type="primary">tyrS</name>
    <name evidence="12" type="ORF">B1R32_11943</name>
</gene>
<dbReference type="InterPro" id="IPR024088">
    <property type="entry name" value="Tyr-tRNA-ligase_bac-type"/>
</dbReference>
<dbReference type="InterPro" id="IPR002307">
    <property type="entry name" value="Tyr-tRNA-ligase"/>
</dbReference>
<evidence type="ECO:0000256" key="6">
    <source>
        <dbReference type="ARBA" id="ARBA00022884"/>
    </source>
</evidence>
<evidence type="ECO:0000313" key="13">
    <source>
        <dbReference type="Proteomes" id="UP000237684"/>
    </source>
</evidence>
<reference evidence="12 13" key="1">
    <citation type="journal article" date="2018" name="Syst. Appl. Microbiol.">
        <title>Abditibacterium utsteinense sp. nov., the first cultivated member of candidate phylum FBP, isolated from ice-free Antarctic soil samples.</title>
        <authorList>
            <person name="Tahon G."/>
            <person name="Tytgat B."/>
            <person name="Lebbe L."/>
            <person name="Carlier A."/>
            <person name="Willems A."/>
        </authorList>
    </citation>
    <scope>NUCLEOTIDE SEQUENCE [LARGE SCALE GENOMIC DNA]</scope>
    <source>
        <strain evidence="12 13">LMG 29911</strain>
    </source>
</reference>
<comment type="function">
    <text evidence="10">Catalyzes the attachment of tyrosine to tRNA(Tyr) in a two-step reaction: tyrosine is first activated by ATP to form Tyr-AMP and then transferred to the acceptor end of tRNA(Tyr).</text>
</comment>
<dbReference type="CDD" id="cd00805">
    <property type="entry name" value="TyrRS_core"/>
    <property type="match status" value="1"/>
</dbReference>
<dbReference type="InterPro" id="IPR024108">
    <property type="entry name" value="Tyr-tRNA-ligase_bac_2"/>
</dbReference>
<feature type="binding site" evidence="10">
    <location>
        <position position="278"/>
    </location>
    <ligand>
        <name>ATP</name>
        <dbReference type="ChEBI" id="CHEBI:30616"/>
    </ligand>
</feature>
<dbReference type="HAMAP" id="MF_02007">
    <property type="entry name" value="Tyr_tRNA_synth_type2"/>
    <property type="match status" value="1"/>
</dbReference>
<protein>
    <recommendedName>
        <fullName evidence="10">Tyrosine--tRNA ligase</fullName>
        <ecNumber evidence="10">6.1.1.1</ecNumber>
    </recommendedName>
    <alternativeName>
        <fullName evidence="10">Tyrosyl-tRNA synthetase</fullName>
        <shortName evidence="10">TyrRS</shortName>
    </alternativeName>
</protein>
<evidence type="ECO:0000256" key="4">
    <source>
        <dbReference type="ARBA" id="ARBA00022741"/>
    </source>
</evidence>
<keyword evidence="2 10" id="KW-0963">Cytoplasm</keyword>
<keyword evidence="4 10" id="KW-0547">Nucleotide-binding</keyword>
<evidence type="ECO:0000256" key="11">
    <source>
        <dbReference type="PROSITE-ProRule" id="PRU00182"/>
    </source>
</evidence>
<dbReference type="CDD" id="cd00165">
    <property type="entry name" value="S4"/>
    <property type="match status" value="1"/>
</dbReference>
<organism evidence="12 13">
    <name type="scientific">Abditibacterium utsteinense</name>
    <dbReference type="NCBI Taxonomy" id="1960156"/>
    <lineage>
        <taxon>Bacteria</taxon>
        <taxon>Pseudomonadati</taxon>
        <taxon>Abditibacteriota</taxon>
        <taxon>Abditibacteriia</taxon>
        <taxon>Abditibacteriales</taxon>
        <taxon>Abditibacteriaceae</taxon>
        <taxon>Abditibacterium</taxon>
    </lineage>
</organism>
<evidence type="ECO:0000256" key="5">
    <source>
        <dbReference type="ARBA" id="ARBA00022840"/>
    </source>
</evidence>
<dbReference type="PANTHER" id="PTHR11766">
    <property type="entry name" value="TYROSYL-TRNA SYNTHETASE"/>
    <property type="match status" value="1"/>
</dbReference>
<dbReference type="EC" id="6.1.1.1" evidence="10"/>
<dbReference type="AlphaFoldDB" id="A0A2S8SQ26"/>
<dbReference type="Pfam" id="PF00579">
    <property type="entry name" value="tRNA-synt_1b"/>
    <property type="match status" value="1"/>
</dbReference>
<dbReference type="SUPFAM" id="SSF55174">
    <property type="entry name" value="Alpha-L RNA-binding motif"/>
    <property type="match status" value="1"/>
</dbReference>
<comment type="similarity">
    <text evidence="10">Belongs to the class-I aminoacyl-tRNA synthetase family. TyrS type 2 subfamily.</text>
</comment>
<evidence type="ECO:0000256" key="8">
    <source>
        <dbReference type="ARBA" id="ARBA00023146"/>
    </source>
</evidence>
<dbReference type="GO" id="GO:0004831">
    <property type="term" value="F:tyrosine-tRNA ligase activity"/>
    <property type="evidence" value="ECO:0007669"/>
    <property type="project" value="UniProtKB-UniRule"/>
</dbReference>
<comment type="subunit">
    <text evidence="1 10">Homodimer.</text>
</comment>
<dbReference type="GO" id="GO:0003723">
    <property type="term" value="F:RNA binding"/>
    <property type="evidence" value="ECO:0007669"/>
    <property type="project" value="UniProtKB-KW"/>
</dbReference>
<sequence length="438" mass="48700">MASAMLNSRSDFLQINFYAFTERAIVPNWAHMNLTEPEILAPEISNPEIDFALEKLERGGAEIISRDELRQKLLKSTKNQEPLRIKLGLDPTAPDIHLGFAVVLRKLRLFQDLGHEAHLIIGDFTAQIGDPSGKSKTRPQLTREQVQQNAQTYKEQLFKILDESKTVVHFNGDWLGKMSFADVVRLTSKYTVAQMLEREDFANRLAQQKPVALHEILYPLCQGQDSVEIKADVELGGTDQRFNNLVGRELQRASGQEPQVVMLMPILVGLDGTQKMSKSLGNYVGISEAAGEMFGKIMSLPDAAMETYFTLCTQIPAAEIAALLQGHPMDAKKRLGREIVAQYHGEEAAADAQNAFEKQFSRNEVPEEMPEVTIASEEISAAELLKACFGLTGGEAKRMILQGAVSIDGQKIEAPTQRITPQNGLTIKMGRKWARLKI</sequence>
<proteinExistence type="inferred from homology"/>
<keyword evidence="7 10" id="KW-0648">Protein biosynthesis</keyword>
<evidence type="ECO:0000256" key="9">
    <source>
        <dbReference type="ARBA" id="ARBA00048248"/>
    </source>
</evidence>
<dbReference type="PRINTS" id="PR01040">
    <property type="entry name" value="TRNASYNTHTYR"/>
</dbReference>
<dbReference type="EMBL" id="NIGF01000019">
    <property type="protein sequence ID" value="PQV62903.1"/>
    <property type="molecule type" value="Genomic_DNA"/>
</dbReference>
<evidence type="ECO:0000256" key="10">
    <source>
        <dbReference type="HAMAP-Rule" id="MF_02007"/>
    </source>
</evidence>
<comment type="caution">
    <text evidence="10">Lacks conserved residue(s) required for the propagation of feature annotation.</text>
</comment>
<dbReference type="GO" id="GO:0005829">
    <property type="term" value="C:cytosol"/>
    <property type="evidence" value="ECO:0007669"/>
    <property type="project" value="TreeGrafter"/>
</dbReference>
<comment type="subcellular location">
    <subcellularLocation>
        <location evidence="10">Cytoplasm</location>
    </subcellularLocation>
</comment>
<evidence type="ECO:0000256" key="1">
    <source>
        <dbReference type="ARBA" id="ARBA00011738"/>
    </source>
</evidence>
<evidence type="ECO:0000313" key="12">
    <source>
        <dbReference type="EMBL" id="PQV62903.1"/>
    </source>
</evidence>
<dbReference type="InterPro" id="IPR002305">
    <property type="entry name" value="aa-tRNA-synth_Ic"/>
</dbReference>
<comment type="catalytic activity">
    <reaction evidence="9 10">
        <text>tRNA(Tyr) + L-tyrosine + ATP = L-tyrosyl-tRNA(Tyr) + AMP + diphosphate + H(+)</text>
        <dbReference type="Rhea" id="RHEA:10220"/>
        <dbReference type="Rhea" id="RHEA-COMP:9706"/>
        <dbReference type="Rhea" id="RHEA-COMP:9707"/>
        <dbReference type="ChEBI" id="CHEBI:15378"/>
        <dbReference type="ChEBI" id="CHEBI:30616"/>
        <dbReference type="ChEBI" id="CHEBI:33019"/>
        <dbReference type="ChEBI" id="CHEBI:58315"/>
        <dbReference type="ChEBI" id="CHEBI:78442"/>
        <dbReference type="ChEBI" id="CHEBI:78536"/>
        <dbReference type="ChEBI" id="CHEBI:456215"/>
        <dbReference type="EC" id="6.1.1.1"/>
    </reaction>
</comment>
<dbReference type="Gene3D" id="3.40.50.620">
    <property type="entry name" value="HUPs"/>
    <property type="match status" value="1"/>
</dbReference>
<dbReference type="InterPro" id="IPR014729">
    <property type="entry name" value="Rossmann-like_a/b/a_fold"/>
</dbReference>
<dbReference type="Gene3D" id="1.10.240.10">
    <property type="entry name" value="Tyrosyl-Transfer RNA Synthetase"/>
    <property type="match status" value="1"/>
</dbReference>
<keyword evidence="3 10" id="KW-0436">Ligase</keyword>
<feature type="short sequence motif" description="'KMSKS' region" evidence="10">
    <location>
        <begin position="275"/>
        <end position="279"/>
    </location>
</feature>
<keyword evidence="5 10" id="KW-0067">ATP-binding</keyword>
<keyword evidence="6 11" id="KW-0694">RNA-binding</keyword>
<evidence type="ECO:0000256" key="3">
    <source>
        <dbReference type="ARBA" id="ARBA00022598"/>
    </source>
</evidence>
<dbReference type="SUPFAM" id="SSF52374">
    <property type="entry name" value="Nucleotidylyl transferase"/>
    <property type="match status" value="1"/>
</dbReference>
<keyword evidence="13" id="KW-1185">Reference proteome</keyword>
<keyword evidence="8 10" id="KW-0030">Aminoacyl-tRNA synthetase</keyword>
<dbReference type="InParanoid" id="A0A2S8SQ26"/>
<dbReference type="FunFam" id="3.40.50.620:FF:000061">
    <property type="entry name" value="Tyrosine--tRNA ligase"/>
    <property type="match status" value="1"/>
</dbReference>
<dbReference type="GO" id="GO:0006437">
    <property type="term" value="P:tyrosyl-tRNA aminoacylation"/>
    <property type="evidence" value="ECO:0007669"/>
    <property type="project" value="UniProtKB-UniRule"/>
</dbReference>
<evidence type="ECO:0000256" key="7">
    <source>
        <dbReference type="ARBA" id="ARBA00022917"/>
    </source>
</evidence>
<dbReference type="PROSITE" id="PS50889">
    <property type="entry name" value="S4"/>
    <property type="match status" value="1"/>
</dbReference>
<name>A0A2S8SQ26_9BACT</name>
<accession>A0A2S8SQ26</accession>